<evidence type="ECO:0000256" key="1">
    <source>
        <dbReference type="ARBA" id="ARBA00009437"/>
    </source>
</evidence>
<dbReference type="GO" id="GO:0003700">
    <property type="term" value="F:DNA-binding transcription factor activity"/>
    <property type="evidence" value="ECO:0007669"/>
    <property type="project" value="InterPro"/>
</dbReference>
<dbReference type="PANTHER" id="PTHR30346">
    <property type="entry name" value="TRANSCRIPTIONAL DUAL REGULATOR HCAR-RELATED"/>
    <property type="match status" value="1"/>
</dbReference>
<evidence type="ECO:0000256" key="2">
    <source>
        <dbReference type="ARBA" id="ARBA00023015"/>
    </source>
</evidence>
<comment type="similarity">
    <text evidence="1">Belongs to the LysR transcriptional regulatory family.</text>
</comment>
<dbReference type="PROSITE" id="PS50931">
    <property type="entry name" value="HTH_LYSR"/>
    <property type="match status" value="1"/>
</dbReference>
<keyword evidence="4" id="KW-0804">Transcription</keyword>
<dbReference type="GO" id="GO:0032993">
    <property type="term" value="C:protein-DNA complex"/>
    <property type="evidence" value="ECO:0007669"/>
    <property type="project" value="TreeGrafter"/>
</dbReference>
<keyword evidence="2" id="KW-0805">Transcription regulation</keyword>
<protein>
    <submittedName>
        <fullName evidence="6">LysR family transcriptional regulator</fullName>
    </submittedName>
</protein>
<dbReference type="InterPro" id="IPR036390">
    <property type="entry name" value="WH_DNA-bd_sf"/>
</dbReference>
<dbReference type="InterPro" id="IPR036388">
    <property type="entry name" value="WH-like_DNA-bd_sf"/>
</dbReference>
<dbReference type="Gene3D" id="1.10.10.10">
    <property type="entry name" value="Winged helix-like DNA-binding domain superfamily/Winged helix DNA-binding domain"/>
    <property type="match status" value="1"/>
</dbReference>
<dbReference type="AlphaFoldDB" id="A0A9D1DJU1"/>
<dbReference type="Pfam" id="PF03466">
    <property type="entry name" value="LysR_substrate"/>
    <property type="match status" value="1"/>
</dbReference>
<dbReference type="SUPFAM" id="SSF46785">
    <property type="entry name" value="Winged helix' DNA-binding domain"/>
    <property type="match status" value="1"/>
</dbReference>
<dbReference type="Gene3D" id="3.40.190.10">
    <property type="entry name" value="Periplasmic binding protein-like II"/>
    <property type="match status" value="2"/>
</dbReference>
<proteinExistence type="inferred from homology"/>
<dbReference type="PANTHER" id="PTHR30346:SF28">
    <property type="entry name" value="HTH-TYPE TRANSCRIPTIONAL REGULATOR CYNR"/>
    <property type="match status" value="1"/>
</dbReference>
<evidence type="ECO:0000313" key="7">
    <source>
        <dbReference type="Proteomes" id="UP000824238"/>
    </source>
</evidence>
<reference evidence="6" key="1">
    <citation type="submission" date="2020-10" db="EMBL/GenBank/DDBJ databases">
        <authorList>
            <person name="Gilroy R."/>
        </authorList>
    </citation>
    <scope>NUCLEOTIDE SEQUENCE</scope>
    <source>
        <strain evidence="6">ChiGjej3B3-7149</strain>
    </source>
</reference>
<accession>A0A9D1DJU1</accession>
<name>A0A9D1DJU1_9FIRM</name>
<dbReference type="InterPro" id="IPR000847">
    <property type="entry name" value="LysR_HTH_N"/>
</dbReference>
<reference evidence="6" key="2">
    <citation type="journal article" date="2021" name="PeerJ">
        <title>Extensive microbial diversity within the chicken gut microbiome revealed by metagenomics and culture.</title>
        <authorList>
            <person name="Gilroy R."/>
            <person name="Ravi A."/>
            <person name="Getino M."/>
            <person name="Pursley I."/>
            <person name="Horton D.L."/>
            <person name="Alikhan N.F."/>
            <person name="Baker D."/>
            <person name="Gharbi K."/>
            <person name="Hall N."/>
            <person name="Watson M."/>
            <person name="Adriaenssens E.M."/>
            <person name="Foster-Nyarko E."/>
            <person name="Jarju S."/>
            <person name="Secka A."/>
            <person name="Antonio M."/>
            <person name="Oren A."/>
            <person name="Chaudhuri R.R."/>
            <person name="La Ragione R."/>
            <person name="Hildebrand F."/>
            <person name="Pallen M.J."/>
        </authorList>
    </citation>
    <scope>NUCLEOTIDE SEQUENCE</scope>
    <source>
        <strain evidence="6">ChiGjej3B3-7149</strain>
    </source>
</reference>
<evidence type="ECO:0000313" key="6">
    <source>
        <dbReference type="EMBL" id="HIR54177.1"/>
    </source>
</evidence>
<dbReference type="EMBL" id="DVHH01000025">
    <property type="protein sequence ID" value="HIR54177.1"/>
    <property type="molecule type" value="Genomic_DNA"/>
</dbReference>
<dbReference type="Pfam" id="PF00126">
    <property type="entry name" value="HTH_1"/>
    <property type="match status" value="1"/>
</dbReference>
<evidence type="ECO:0000259" key="5">
    <source>
        <dbReference type="PROSITE" id="PS50931"/>
    </source>
</evidence>
<sequence>MNTERLYEFLVLSHVLNYTRAAKALYISQPILTRHIQALEAELGVPLFRRTTHGVTLTEAGRLLSNQAEGLLEKCDRALSLMRERNMPVQGSVRIACELEISYAAQIREFTARFSERYPDIELVFDVIAENTPPSLCTRYDLVFTPCEYAQLPTGVVRRLIYSHGTYAVLPPGHALMTKSLIALHQLAGETLIVPYAWEPFGPYARNWLLAEKSTRGRIGCIKAPNLMTALFLVSTGRGIVIAPRHVRNMVTKDTFVIGISDRDCRFNEYVCYNESAENGAARLFFEEFRAEYIREQA</sequence>
<organism evidence="6 7">
    <name type="scientific">Candidatus Scatomorpha intestinigallinarum</name>
    <dbReference type="NCBI Taxonomy" id="2840923"/>
    <lineage>
        <taxon>Bacteria</taxon>
        <taxon>Bacillati</taxon>
        <taxon>Bacillota</taxon>
        <taxon>Clostridia</taxon>
        <taxon>Eubacteriales</taxon>
        <taxon>Candidatus Scatomorpha</taxon>
    </lineage>
</organism>
<dbReference type="GO" id="GO:0003677">
    <property type="term" value="F:DNA binding"/>
    <property type="evidence" value="ECO:0007669"/>
    <property type="project" value="UniProtKB-KW"/>
</dbReference>
<gene>
    <name evidence="6" type="ORF">IAD36_01025</name>
</gene>
<feature type="domain" description="HTH lysR-type" evidence="5">
    <location>
        <begin position="1"/>
        <end position="58"/>
    </location>
</feature>
<keyword evidence="3" id="KW-0238">DNA-binding</keyword>
<comment type="caution">
    <text evidence="6">The sequence shown here is derived from an EMBL/GenBank/DDBJ whole genome shotgun (WGS) entry which is preliminary data.</text>
</comment>
<evidence type="ECO:0000256" key="4">
    <source>
        <dbReference type="ARBA" id="ARBA00023163"/>
    </source>
</evidence>
<dbReference type="PRINTS" id="PR00039">
    <property type="entry name" value="HTHLYSR"/>
</dbReference>
<evidence type="ECO:0000256" key="3">
    <source>
        <dbReference type="ARBA" id="ARBA00023125"/>
    </source>
</evidence>
<dbReference type="Proteomes" id="UP000824238">
    <property type="component" value="Unassembled WGS sequence"/>
</dbReference>
<dbReference type="InterPro" id="IPR005119">
    <property type="entry name" value="LysR_subst-bd"/>
</dbReference>
<dbReference type="SUPFAM" id="SSF53850">
    <property type="entry name" value="Periplasmic binding protein-like II"/>
    <property type="match status" value="1"/>
</dbReference>